<dbReference type="FunFam" id="1.10.510.10:FF:001023">
    <property type="entry name" value="Os07g0541700 protein"/>
    <property type="match status" value="1"/>
</dbReference>
<organism evidence="11 12">
    <name type="scientific">Panicum virgatum</name>
    <name type="common">Blackwell switchgrass</name>
    <dbReference type="NCBI Taxonomy" id="38727"/>
    <lineage>
        <taxon>Eukaryota</taxon>
        <taxon>Viridiplantae</taxon>
        <taxon>Streptophyta</taxon>
        <taxon>Embryophyta</taxon>
        <taxon>Tracheophyta</taxon>
        <taxon>Spermatophyta</taxon>
        <taxon>Magnoliopsida</taxon>
        <taxon>Liliopsida</taxon>
        <taxon>Poales</taxon>
        <taxon>Poaceae</taxon>
        <taxon>PACMAD clade</taxon>
        <taxon>Panicoideae</taxon>
        <taxon>Panicodae</taxon>
        <taxon>Paniceae</taxon>
        <taxon>Panicinae</taxon>
        <taxon>Panicum</taxon>
        <taxon>Panicum sect. Hiantes</taxon>
    </lineage>
</organism>
<dbReference type="PROSITE" id="PS00108">
    <property type="entry name" value="PROTEIN_KINASE_ST"/>
    <property type="match status" value="1"/>
</dbReference>
<dbReference type="GO" id="GO:0005524">
    <property type="term" value="F:ATP binding"/>
    <property type="evidence" value="ECO:0007669"/>
    <property type="project" value="UniProtKB-KW"/>
</dbReference>
<dbReference type="Gene3D" id="1.10.510.10">
    <property type="entry name" value="Transferase(Phosphotransferase) domain 1"/>
    <property type="match status" value="1"/>
</dbReference>
<dbReference type="Gene3D" id="3.30.200.20">
    <property type="entry name" value="Phosphorylase Kinase, domain 1"/>
    <property type="match status" value="1"/>
</dbReference>
<keyword evidence="4" id="KW-0547">Nucleotide-binding</keyword>
<dbReference type="PANTHER" id="PTHR27006:SF601">
    <property type="entry name" value="PROTEIN KINASE DOMAIN-CONTAINING PROTEIN"/>
    <property type="match status" value="1"/>
</dbReference>
<gene>
    <name evidence="11" type="ORF">PVAP13_4KG089700</name>
</gene>
<dbReference type="InterPro" id="IPR000719">
    <property type="entry name" value="Prot_kinase_dom"/>
</dbReference>
<comment type="catalytic activity">
    <reaction evidence="7">
        <text>L-threonyl-[protein] + ATP = O-phospho-L-threonyl-[protein] + ADP + H(+)</text>
        <dbReference type="Rhea" id="RHEA:46608"/>
        <dbReference type="Rhea" id="RHEA-COMP:11060"/>
        <dbReference type="Rhea" id="RHEA-COMP:11605"/>
        <dbReference type="ChEBI" id="CHEBI:15378"/>
        <dbReference type="ChEBI" id="CHEBI:30013"/>
        <dbReference type="ChEBI" id="CHEBI:30616"/>
        <dbReference type="ChEBI" id="CHEBI:61977"/>
        <dbReference type="ChEBI" id="CHEBI:456216"/>
        <dbReference type="EC" id="2.7.11.1"/>
    </reaction>
</comment>
<dbReference type="InterPro" id="IPR011009">
    <property type="entry name" value="Kinase-like_dom_sf"/>
</dbReference>
<evidence type="ECO:0000256" key="7">
    <source>
        <dbReference type="ARBA" id="ARBA00047899"/>
    </source>
</evidence>
<dbReference type="PANTHER" id="PTHR27006">
    <property type="entry name" value="PROMASTIGOTE SURFACE ANTIGEN PROTEIN PSA"/>
    <property type="match status" value="1"/>
</dbReference>
<feature type="domain" description="Protein kinase" evidence="10">
    <location>
        <begin position="202"/>
        <end position="519"/>
    </location>
</feature>
<comment type="catalytic activity">
    <reaction evidence="8">
        <text>L-seryl-[protein] + ATP = O-phospho-L-seryl-[protein] + ADP + H(+)</text>
        <dbReference type="Rhea" id="RHEA:17989"/>
        <dbReference type="Rhea" id="RHEA-COMP:9863"/>
        <dbReference type="Rhea" id="RHEA-COMP:11604"/>
        <dbReference type="ChEBI" id="CHEBI:15378"/>
        <dbReference type="ChEBI" id="CHEBI:29999"/>
        <dbReference type="ChEBI" id="CHEBI:30616"/>
        <dbReference type="ChEBI" id="CHEBI:83421"/>
        <dbReference type="ChEBI" id="CHEBI:456216"/>
        <dbReference type="EC" id="2.7.11.1"/>
    </reaction>
</comment>
<dbReference type="SMART" id="SM00220">
    <property type="entry name" value="S_TKc"/>
    <property type="match status" value="1"/>
</dbReference>
<keyword evidence="12" id="KW-1185">Reference proteome</keyword>
<dbReference type="Proteomes" id="UP000823388">
    <property type="component" value="Chromosome 4K"/>
</dbReference>
<dbReference type="Pfam" id="PF07714">
    <property type="entry name" value="PK_Tyr_Ser-Thr"/>
    <property type="match status" value="1"/>
</dbReference>
<dbReference type="EC" id="2.7.11.1" evidence="1"/>
<dbReference type="EMBL" id="CM029043">
    <property type="protein sequence ID" value="KAG2609799.1"/>
    <property type="molecule type" value="Genomic_DNA"/>
</dbReference>
<dbReference type="CDD" id="cd21037">
    <property type="entry name" value="MLKL_NTD"/>
    <property type="match status" value="1"/>
</dbReference>
<dbReference type="InterPro" id="IPR054000">
    <property type="entry name" value="MLKL_N"/>
</dbReference>
<dbReference type="InterPro" id="IPR008271">
    <property type="entry name" value="Ser/Thr_kinase_AS"/>
</dbReference>
<evidence type="ECO:0000256" key="8">
    <source>
        <dbReference type="ARBA" id="ARBA00048679"/>
    </source>
</evidence>
<dbReference type="PROSITE" id="PS50011">
    <property type="entry name" value="PROTEIN_KINASE_DOM"/>
    <property type="match status" value="1"/>
</dbReference>
<evidence type="ECO:0000256" key="2">
    <source>
        <dbReference type="ARBA" id="ARBA00022527"/>
    </source>
</evidence>
<reference evidence="11" key="1">
    <citation type="submission" date="2020-05" db="EMBL/GenBank/DDBJ databases">
        <title>WGS assembly of Panicum virgatum.</title>
        <authorList>
            <person name="Lovell J.T."/>
            <person name="Jenkins J."/>
            <person name="Shu S."/>
            <person name="Juenger T.E."/>
            <person name="Schmutz J."/>
        </authorList>
    </citation>
    <scope>NUCLEOTIDE SEQUENCE</scope>
    <source>
        <strain evidence="11">AP13</strain>
    </source>
</reference>
<evidence type="ECO:0000256" key="9">
    <source>
        <dbReference type="SAM" id="MobiDB-lite"/>
    </source>
</evidence>
<evidence type="ECO:0000313" key="12">
    <source>
        <dbReference type="Proteomes" id="UP000823388"/>
    </source>
</evidence>
<evidence type="ECO:0000259" key="10">
    <source>
        <dbReference type="PROSITE" id="PS50011"/>
    </source>
</evidence>
<dbReference type="InterPro" id="IPR036537">
    <property type="entry name" value="Adaptor_Cbl_N_dom_sf"/>
</dbReference>
<dbReference type="AlphaFoldDB" id="A0A8T0TPI3"/>
<dbReference type="InterPro" id="IPR001245">
    <property type="entry name" value="Ser-Thr/Tyr_kinase_cat_dom"/>
</dbReference>
<sequence>MADPVAIVDRIVKIRLKIKEAADKAHQNEEVCREIRKRVLRFSAILSRLQQQTGMADSDPAMSGALQDLEATLERALELVTACQDRSILRRLVTAGVLAKQLRGVNDDISNKVMLASFAINTHTTIILLTNQAGVRRPPPRQPEDTGLMEISHNHSPDDASRYQQDGAENDIVSGSQGSFAPLVGALRKFRLSELKTATDRFSDAKAIGSGGSVTVYKGVLNDQNVVAIKKLRSEPRLGWAHTYNQLLLASKLQHRNIVKVLGYTHEDEDTSFLAWLRGRKSRNRETRYIWVEEYMPMGNLHDIIYNQELRPDWSTLIRIIEGVAQGVHYLHEHRILHLDLKPANILLDCHMNPKITDFDLARLLGDNDNESTHVNPNTIGMDLETTDFGLIEAMDDKMTTNVTGIAGTFGYLAPEYVINGTVSAKRDVYAFGITLLETVGCIRSRFNGSRDHPIGRWAWEAWEDGLLEEEFDPELFDEYQLGEIKRCIEVGLLCAQSDRADRPSMADVVAMLNAEKELPTPKKPEYIRLGKGRRSASFNLSQGRRSASSSLSQQAESRLNPLQSLASSGRSSFTVLSTVDLSDYNYFLDETEEDDLIGMVEHQSQQHDLQQRELQQQHREDQLKRWEEDLNWREQYLKRQEEEVHLREVQLLRRRAALLGGQEVQANKNRKYPRWTQ</sequence>
<keyword evidence="6" id="KW-0067">ATP-binding</keyword>
<keyword evidence="5" id="KW-0418">Kinase</keyword>
<evidence type="ECO:0000313" key="11">
    <source>
        <dbReference type="EMBL" id="KAG2609799.1"/>
    </source>
</evidence>
<feature type="compositionally biased region" description="Basic and acidic residues" evidence="9">
    <location>
        <begin position="152"/>
        <end position="161"/>
    </location>
</feature>
<name>A0A8T0TPI3_PANVG</name>
<evidence type="ECO:0000256" key="3">
    <source>
        <dbReference type="ARBA" id="ARBA00022679"/>
    </source>
</evidence>
<evidence type="ECO:0000256" key="4">
    <source>
        <dbReference type="ARBA" id="ARBA00022741"/>
    </source>
</evidence>
<evidence type="ECO:0000256" key="1">
    <source>
        <dbReference type="ARBA" id="ARBA00012513"/>
    </source>
</evidence>
<dbReference type="Pfam" id="PF00069">
    <property type="entry name" value="Pkinase"/>
    <property type="match status" value="1"/>
</dbReference>
<accession>A0A8T0TPI3</accession>
<keyword evidence="2" id="KW-0723">Serine/threonine-protein kinase</keyword>
<dbReference type="SUPFAM" id="SSF56112">
    <property type="entry name" value="Protein kinase-like (PK-like)"/>
    <property type="match status" value="1"/>
</dbReference>
<keyword evidence="3" id="KW-0808">Transferase</keyword>
<dbReference type="GO" id="GO:0007166">
    <property type="term" value="P:cell surface receptor signaling pathway"/>
    <property type="evidence" value="ECO:0007669"/>
    <property type="project" value="InterPro"/>
</dbReference>
<dbReference type="InterPro" id="IPR059179">
    <property type="entry name" value="MLKL-like_MCAfunc"/>
</dbReference>
<proteinExistence type="predicted"/>
<comment type="caution">
    <text evidence="11">The sequence shown here is derived from an EMBL/GenBank/DDBJ whole genome shotgun (WGS) entry which is preliminary data.</text>
</comment>
<evidence type="ECO:0000256" key="5">
    <source>
        <dbReference type="ARBA" id="ARBA00022777"/>
    </source>
</evidence>
<dbReference type="Gene3D" id="1.20.930.20">
    <property type="entry name" value="Adaptor protein Cbl, N-terminal domain"/>
    <property type="match status" value="1"/>
</dbReference>
<evidence type="ECO:0000256" key="6">
    <source>
        <dbReference type="ARBA" id="ARBA00022840"/>
    </source>
</evidence>
<dbReference type="Pfam" id="PF22215">
    <property type="entry name" value="MLKL_N"/>
    <property type="match status" value="1"/>
</dbReference>
<protein>
    <recommendedName>
        <fullName evidence="1">non-specific serine/threonine protein kinase</fullName>
        <ecNumber evidence="1">2.7.11.1</ecNumber>
    </recommendedName>
</protein>
<feature type="region of interest" description="Disordered" evidence="9">
    <location>
        <begin position="133"/>
        <end position="164"/>
    </location>
</feature>
<dbReference type="GO" id="GO:0004674">
    <property type="term" value="F:protein serine/threonine kinase activity"/>
    <property type="evidence" value="ECO:0007669"/>
    <property type="project" value="UniProtKB-KW"/>
</dbReference>